<gene>
    <name evidence="1" type="ORF">GQ55_8G145900</name>
</gene>
<organism evidence="1 2">
    <name type="scientific">Panicum hallii var. hallii</name>
    <dbReference type="NCBI Taxonomy" id="1504633"/>
    <lineage>
        <taxon>Eukaryota</taxon>
        <taxon>Viridiplantae</taxon>
        <taxon>Streptophyta</taxon>
        <taxon>Embryophyta</taxon>
        <taxon>Tracheophyta</taxon>
        <taxon>Spermatophyta</taxon>
        <taxon>Magnoliopsida</taxon>
        <taxon>Liliopsida</taxon>
        <taxon>Poales</taxon>
        <taxon>Poaceae</taxon>
        <taxon>PACMAD clade</taxon>
        <taxon>Panicoideae</taxon>
        <taxon>Panicodae</taxon>
        <taxon>Paniceae</taxon>
        <taxon>Panicinae</taxon>
        <taxon>Panicum</taxon>
        <taxon>Panicum sect. Panicum</taxon>
    </lineage>
</organism>
<keyword evidence="2" id="KW-1185">Reference proteome</keyword>
<dbReference type="Proteomes" id="UP000244336">
    <property type="component" value="Chromosome 8"/>
</dbReference>
<sequence>MDGRAHERKLAVAVARRTGGHTLWKPAGDTRIAGLGNNERLPSNFAPFHALTSPRRIEKNVFPRWFHDAAWTTCRI</sequence>
<name>A0A2T7CNC8_9POAL</name>
<protein>
    <submittedName>
        <fullName evidence="1">Uncharacterized protein</fullName>
    </submittedName>
</protein>
<dbReference type="AlphaFoldDB" id="A0A2T7CNC8"/>
<dbReference type="EMBL" id="CM009756">
    <property type="protein sequence ID" value="PUZ44763.1"/>
    <property type="molecule type" value="Genomic_DNA"/>
</dbReference>
<reference evidence="1 2" key="1">
    <citation type="submission" date="2018-04" db="EMBL/GenBank/DDBJ databases">
        <title>WGS assembly of Panicum hallii var. hallii HAL2.</title>
        <authorList>
            <person name="Lovell J."/>
            <person name="Jenkins J."/>
            <person name="Lowry D."/>
            <person name="Mamidi S."/>
            <person name="Sreedasyam A."/>
            <person name="Weng X."/>
            <person name="Barry K."/>
            <person name="Bonette J."/>
            <person name="Campitelli B."/>
            <person name="Daum C."/>
            <person name="Gordon S."/>
            <person name="Gould B."/>
            <person name="Lipzen A."/>
            <person name="MacQueen A."/>
            <person name="Palacio-Mejia J."/>
            <person name="Plott C."/>
            <person name="Shakirov E."/>
            <person name="Shu S."/>
            <person name="Yoshinaga Y."/>
            <person name="Zane M."/>
            <person name="Rokhsar D."/>
            <person name="Grimwood J."/>
            <person name="Schmutz J."/>
            <person name="Juenger T."/>
        </authorList>
    </citation>
    <scope>NUCLEOTIDE SEQUENCE [LARGE SCALE GENOMIC DNA]</scope>
    <source>
        <strain evidence="2">cv. HAL2</strain>
    </source>
</reference>
<accession>A0A2T7CNC8</accession>
<evidence type="ECO:0000313" key="2">
    <source>
        <dbReference type="Proteomes" id="UP000244336"/>
    </source>
</evidence>
<evidence type="ECO:0000313" key="1">
    <source>
        <dbReference type="EMBL" id="PUZ44763.1"/>
    </source>
</evidence>
<dbReference type="Gramene" id="PUZ44763">
    <property type="protein sequence ID" value="PUZ44763"/>
    <property type="gene ID" value="GQ55_8G145900"/>
</dbReference>
<proteinExistence type="predicted"/>